<dbReference type="Pfam" id="PF01882">
    <property type="entry name" value="DUF58"/>
    <property type="match status" value="1"/>
</dbReference>
<name>A0AB39I7Z2_9PSED</name>
<gene>
    <name evidence="2" type="ORF">AB4Y39_09820</name>
</gene>
<dbReference type="PANTHER" id="PTHR33608">
    <property type="entry name" value="BLL2464 PROTEIN"/>
    <property type="match status" value="1"/>
</dbReference>
<proteinExistence type="predicted"/>
<organism evidence="2">
    <name type="scientific">Pseudomonas sp. Hg7Tf</name>
    <dbReference type="NCBI Taxonomy" id="3236988"/>
    <lineage>
        <taxon>Bacteria</taxon>
        <taxon>Pseudomonadati</taxon>
        <taxon>Pseudomonadota</taxon>
        <taxon>Gammaproteobacteria</taxon>
        <taxon>Pseudomonadales</taxon>
        <taxon>Pseudomonadaceae</taxon>
        <taxon>Pseudomonas</taxon>
    </lineage>
</organism>
<dbReference type="AlphaFoldDB" id="A0AB39I7Z2"/>
<sequence>MATLHSDTPPADGLVYVSLSQLMALEHRVRGLNFVARQPLASILSGNHASRLRGRGLSFDELRRYIPGDDLRHLDWRASLRYGKPFVRTFTEERDRPTLLLVDQRMSMFFGSQRSFKSVVAAELAALSAWIAFHAGDRVGGLVFDDQGIKHIRPLRSRARVEALCAAVIRSNQKLSATAADAESANQLDVVLRNCIAEAGHDSLVCIISDFSGVSTQTLQLLRQLSAHNDVIAMQVYDPIALDVPQQGRLTVTQGQLQVELEVARRQVNRPLEQFLSGRLRSVAELLRRSQVPLMMISTGEEPLLQLRRELGRLSGVAR</sequence>
<reference evidence="2" key="1">
    <citation type="submission" date="2024-07" db="EMBL/GenBank/DDBJ databases">
        <title>Identification and characteristics of a novel species of coltsfoot's symbiotic bacteria.</title>
        <authorList>
            <person name="Juszczyk A."/>
            <person name="Jasielczuk I."/>
            <person name="Gurgul A."/>
            <person name="Rogala M."/>
            <person name="Kowalczyk A."/>
            <person name="Szmatola T."/>
            <person name="Kosecka-Strojek M."/>
            <person name="Arent Z."/>
            <person name="Latowski D."/>
        </authorList>
    </citation>
    <scope>NUCLEOTIDE SEQUENCE</scope>
    <source>
        <strain evidence="2">Hg7Tf</strain>
    </source>
</reference>
<feature type="domain" description="DUF58" evidence="1">
    <location>
        <begin position="61"/>
        <end position="266"/>
    </location>
</feature>
<evidence type="ECO:0000259" key="1">
    <source>
        <dbReference type="Pfam" id="PF01882"/>
    </source>
</evidence>
<accession>A0AB39I7Z2</accession>
<protein>
    <submittedName>
        <fullName evidence="2">DUF58 domain-containing protein</fullName>
    </submittedName>
</protein>
<evidence type="ECO:0000313" key="2">
    <source>
        <dbReference type="EMBL" id="XDK38944.1"/>
    </source>
</evidence>
<dbReference type="PANTHER" id="PTHR33608:SF12">
    <property type="entry name" value="DUF58 DOMAIN-CONTAINING PROTEIN"/>
    <property type="match status" value="1"/>
</dbReference>
<dbReference type="RefSeq" id="WP_280043665.1">
    <property type="nucleotide sequence ID" value="NZ_CP162607.1"/>
</dbReference>
<dbReference type="EMBL" id="CP162607">
    <property type="protein sequence ID" value="XDK38944.1"/>
    <property type="molecule type" value="Genomic_DNA"/>
</dbReference>
<dbReference type="InterPro" id="IPR002881">
    <property type="entry name" value="DUF58"/>
</dbReference>